<sequence length="74" mass="8490">MNESEYIRNANKVQELRFIVSKESDIKRSLSTGRKLADCESVSQVNGVTFTNLQLVRDCYVAFEQRKKSSNKSN</sequence>
<keyword evidence="2" id="KW-1185">Reference proteome</keyword>
<name>A0A8X6TZH2_NEPPI</name>
<organism evidence="1 2">
    <name type="scientific">Nephila pilipes</name>
    <name type="common">Giant wood spider</name>
    <name type="synonym">Nephila maculata</name>
    <dbReference type="NCBI Taxonomy" id="299642"/>
    <lineage>
        <taxon>Eukaryota</taxon>
        <taxon>Metazoa</taxon>
        <taxon>Ecdysozoa</taxon>
        <taxon>Arthropoda</taxon>
        <taxon>Chelicerata</taxon>
        <taxon>Arachnida</taxon>
        <taxon>Araneae</taxon>
        <taxon>Araneomorphae</taxon>
        <taxon>Entelegynae</taxon>
        <taxon>Araneoidea</taxon>
        <taxon>Nephilidae</taxon>
        <taxon>Nephila</taxon>
    </lineage>
</organism>
<evidence type="ECO:0000313" key="2">
    <source>
        <dbReference type="Proteomes" id="UP000887013"/>
    </source>
</evidence>
<reference evidence="1" key="1">
    <citation type="submission" date="2020-08" db="EMBL/GenBank/DDBJ databases">
        <title>Multicomponent nature underlies the extraordinary mechanical properties of spider dragline silk.</title>
        <authorList>
            <person name="Kono N."/>
            <person name="Nakamura H."/>
            <person name="Mori M."/>
            <person name="Yoshida Y."/>
            <person name="Ohtoshi R."/>
            <person name="Malay A.D."/>
            <person name="Moran D.A.P."/>
            <person name="Tomita M."/>
            <person name="Numata K."/>
            <person name="Arakawa K."/>
        </authorList>
    </citation>
    <scope>NUCLEOTIDE SEQUENCE</scope>
</reference>
<comment type="caution">
    <text evidence="1">The sequence shown here is derived from an EMBL/GenBank/DDBJ whole genome shotgun (WGS) entry which is preliminary data.</text>
</comment>
<accession>A0A8X6TZH2</accession>
<protein>
    <submittedName>
        <fullName evidence="1">Uncharacterized protein</fullName>
    </submittedName>
</protein>
<dbReference type="AlphaFoldDB" id="A0A8X6TZH2"/>
<evidence type="ECO:0000313" key="1">
    <source>
        <dbReference type="EMBL" id="GFT62736.1"/>
    </source>
</evidence>
<gene>
    <name evidence="1" type="ORF">NPIL_446581</name>
</gene>
<dbReference type="EMBL" id="BMAW01068103">
    <property type="protein sequence ID" value="GFT62736.1"/>
    <property type="molecule type" value="Genomic_DNA"/>
</dbReference>
<dbReference type="Proteomes" id="UP000887013">
    <property type="component" value="Unassembled WGS sequence"/>
</dbReference>
<proteinExistence type="predicted"/>